<dbReference type="SMART" id="SM00315">
    <property type="entry name" value="RGS"/>
    <property type="match status" value="1"/>
</dbReference>
<feature type="domain" description="RGS" evidence="2">
    <location>
        <begin position="178"/>
        <end position="294"/>
    </location>
</feature>
<dbReference type="PRINTS" id="PR01301">
    <property type="entry name" value="RGSPROTEIN"/>
</dbReference>
<dbReference type="SUPFAM" id="SSF48097">
    <property type="entry name" value="Regulator of G-protein signaling, RGS"/>
    <property type="match status" value="1"/>
</dbReference>
<dbReference type="AlphaFoldDB" id="A0A5C6P4A3"/>
<sequence>MPCARGLKEWEIRPTSAQRRTRHTKDLMLGRVRGLARACRCGASYRVNYNDSGEDEQEMVCLEPMGSERMEMRKRQMSVQQESAAGGTAPTQQGQPGQQANPRGSNACCFCWCCCCSCSWQKIPSPRKVGYCLKALPYRNEDRDERSQKAAFDVKEGTADSEDCPKPTLEEVRTWGQSFDKLMCCPAGRNSFRQFLRTEFSEENMLFWLACDEFRREANKSAIEEKARAIYEDYISILSPKEVSLDSRVREAINRNMQEPNLHTFDDAQLQIYTLMQRDSYPRYMNSPVYKNLFNTLSEQSPES</sequence>
<accession>A0A5C6P4A3</accession>
<dbReference type="PANTHER" id="PTHR10845">
    <property type="entry name" value="REGULATOR OF G PROTEIN SIGNALING"/>
    <property type="match status" value="1"/>
</dbReference>
<feature type="compositionally biased region" description="Low complexity" evidence="1">
    <location>
        <begin position="84"/>
        <end position="98"/>
    </location>
</feature>
<name>A0A5C6P4A3_9TELE</name>
<dbReference type="PROSITE" id="PS50132">
    <property type="entry name" value="RGS"/>
    <property type="match status" value="1"/>
</dbReference>
<gene>
    <name evidence="3" type="ORF">D4764_15G0010050</name>
</gene>
<comment type="caution">
    <text evidence="3">The sequence shown here is derived from an EMBL/GenBank/DDBJ whole genome shotgun (WGS) entry which is preliminary data.</text>
</comment>
<dbReference type="PANTHER" id="PTHR10845:SF277">
    <property type="entry name" value="REGULATOR OF G-PROTEIN SIGNALING 20"/>
    <property type="match status" value="1"/>
</dbReference>
<proteinExistence type="predicted"/>
<dbReference type="Proteomes" id="UP000324091">
    <property type="component" value="Chromosome 15"/>
</dbReference>
<feature type="region of interest" description="Disordered" evidence="1">
    <location>
        <begin position="73"/>
        <end position="98"/>
    </location>
</feature>
<dbReference type="Gene3D" id="1.10.167.10">
    <property type="entry name" value="Regulator of G-protein Signalling 4, domain 2"/>
    <property type="match status" value="1"/>
</dbReference>
<evidence type="ECO:0000313" key="3">
    <source>
        <dbReference type="EMBL" id="TWW73611.1"/>
    </source>
</evidence>
<dbReference type="EMBL" id="RHFK02000007">
    <property type="protein sequence ID" value="TWW73611.1"/>
    <property type="molecule type" value="Genomic_DNA"/>
</dbReference>
<reference evidence="3 4" key="1">
    <citation type="submission" date="2019-04" db="EMBL/GenBank/DDBJ databases">
        <title>Chromosome genome assembly for Takifugu flavidus.</title>
        <authorList>
            <person name="Xiao S."/>
        </authorList>
    </citation>
    <scope>NUCLEOTIDE SEQUENCE [LARGE SCALE GENOMIC DNA]</scope>
    <source>
        <strain evidence="3">HTHZ2018</strain>
        <tissue evidence="3">Muscle</tissue>
    </source>
</reference>
<dbReference type="InterPro" id="IPR044926">
    <property type="entry name" value="RGS_subdomain_2"/>
</dbReference>
<dbReference type="InterPro" id="IPR036305">
    <property type="entry name" value="RGS_sf"/>
</dbReference>
<evidence type="ECO:0000256" key="1">
    <source>
        <dbReference type="SAM" id="MobiDB-lite"/>
    </source>
</evidence>
<evidence type="ECO:0000259" key="2">
    <source>
        <dbReference type="PROSITE" id="PS50132"/>
    </source>
</evidence>
<keyword evidence="4" id="KW-1185">Reference proteome</keyword>
<organism evidence="3 4">
    <name type="scientific">Takifugu flavidus</name>
    <name type="common">sansaifugu</name>
    <dbReference type="NCBI Taxonomy" id="433684"/>
    <lineage>
        <taxon>Eukaryota</taxon>
        <taxon>Metazoa</taxon>
        <taxon>Chordata</taxon>
        <taxon>Craniata</taxon>
        <taxon>Vertebrata</taxon>
        <taxon>Euteleostomi</taxon>
        <taxon>Actinopterygii</taxon>
        <taxon>Neopterygii</taxon>
        <taxon>Teleostei</taxon>
        <taxon>Neoteleostei</taxon>
        <taxon>Acanthomorphata</taxon>
        <taxon>Eupercaria</taxon>
        <taxon>Tetraodontiformes</taxon>
        <taxon>Tetradontoidea</taxon>
        <taxon>Tetraodontidae</taxon>
        <taxon>Takifugu</taxon>
    </lineage>
</organism>
<dbReference type="Pfam" id="PF00615">
    <property type="entry name" value="RGS"/>
    <property type="match status" value="1"/>
</dbReference>
<dbReference type="InterPro" id="IPR016137">
    <property type="entry name" value="RGS"/>
</dbReference>
<evidence type="ECO:0000313" key="4">
    <source>
        <dbReference type="Proteomes" id="UP000324091"/>
    </source>
</evidence>
<protein>
    <submittedName>
        <fullName evidence="3">Regulator of G-protein signaling 20</fullName>
    </submittedName>
</protein>
<dbReference type="FunFam" id="1.10.167.10:FF:000001">
    <property type="entry name" value="Putative regulator of g-protein signaling 12"/>
    <property type="match status" value="1"/>
</dbReference>